<feature type="binding site" evidence="14">
    <location>
        <position position="123"/>
    </location>
    <ligand>
        <name>[4Fe-4S] cluster</name>
        <dbReference type="ChEBI" id="CHEBI:49883"/>
        <note>4Fe-4S-S-AdoMet</note>
    </ligand>
</feature>
<evidence type="ECO:0000256" key="9">
    <source>
        <dbReference type="ARBA" id="ARBA00022898"/>
    </source>
</evidence>
<evidence type="ECO:0000259" key="16">
    <source>
        <dbReference type="PROSITE" id="PS51918"/>
    </source>
</evidence>
<dbReference type="InterPro" id="IPR013785">
    <property type="entry name" value="Aldolase_TIM"/>
</dbReference>
<evidence type="ECO:0000256" key="1">
    <source>
        <dbReference type="ARBA" id="ARBA00001352"/>
    </source>
</evidence>
<keyword evidence="7" id="KW-0949">S-adenosyl-L-methionine</keyword>
<dbReference type="GO" id="GO:0051539">
    <property type="term" value="F:4 iron, 4 sulfur cluster binding"/>
    <property type="evidence" value="ECO:0007669"/>
    <property type="project" value="UniProtKB-KW"/>
</dbReference>
<dbReference type="PROSITE" id="PS51918">
    <property type="entry name" value="RADICAL_SAM"/>
    <property type="match status" value="1"/>
</dbReference>
<dbReference type="PANTHER" id="PTHR30538">
    <property type="entry name" value="LYSINE 2,3-AMINOMUTASE-RELATED"/>
    <property type="match status" value="1"/>
</dbReference>
<name>A0A831RT97_9GAMM</name>
<keyword evidence="6 14" id="KW-0004">4Fe-4S</keyword>
<dbReference type="SFLD" id="SFLDF00314">
    <property type="entry name" value="L-lysine_2_3-aminomutase_(yjeK"/>
    <property type="match status" value="1"/>
</dbReference>
<accession>A0A831RT97</accession>
<comment type="similarity">
    <text evidence="4">Belongs to the radical SAM superfamily. KamA family.</text>
</comment>
<dbReference type="InterPro" id="IPR058240">
    <property type="entry name" value="rSAM_sf"/>
</dbReference>
<comment type="caution">
    <text evidence="17">The sequence shown here is derived from an EMBL/GenBank/DDBJ whole genome shotgun (WGS) entry which is preliminary data.</text>
</comment>
<evidence type="ECO:0000256" key="14">
    <source>
        <dbReference type="PIRSR" id="PIRSR004911-1"/>
    </source>
</evidence>
<evidence type="ECO:0000256" key="10">
    <source>
        <dbReference type="ARBA" id="ARBA00023004"/>
    </source>
</evidence>
<dbReference type="InterPro" id="IPR022462">
    <property type="entry name" value="EpmB"/>
</dbReference>
<organism evidence="17">
    <name type="scientific">Thiolapillus brandeum</name>
    <dbReference type="NCBI Taxonomy" id="1076588"/>
    <lineage>
        <taxon>Bacteria</taxon>
        <taxon>Pseudomonadati</taxon>
        <taxon>Pseudomonadota</taxon>
        <taxon>Gammaproteobacteria</taxon>
        <taxon>Chromatiales</taxon>
        <taxon>Sedimenticolaceae</taxon>
        <taxon>Thiolapillus</taxon>
    </lineage>
</organism>
<evidence type="ECO:0000256" key="5">
    <source>
        <dbReference type="ARBA" id="ARBA00022363"/>
    </source>
</evidence>
<evidence type="ECO:0000256" key="7">
    <source>
        <dbReference type="ARBA" id="ARBA00022691"/>
    </source>
</evidence>
<feature type="modified residue" description="N6-(pyridoxal phosphate)lysine" evidence="15">
    <location>
        <position position="331"/>
    </location>
</feature>
<dbReference type="PIRSF" id="PIRSF004911">
    <property type="entry name" value="DUF160"/>
    <property type="match status" value="1"/>
</dbReference>
<feature type="binding site" evidence="14">
    <location>
        <position position="126"/>
    </location>
    <ligand>
        <name>[4Fe-4S] cluster</name>
        <dbReference type="ChEBI" id="CHEBI:49883"/>
        <note>4Fe-4S-S-AdoMet</note>
    </ligand>
</feature>
<dbReference type="GO" id="GO:0016853">
    <property type="term" value="F:isomerase activity"/>
    <property type="evidence" value="ECO:0007669"/>
    <property type="project" value="UniProtKB-KW"/>
</dbReference>
<keyword evidence="9 15" id="KW-0663">Pyridoxal phosphate</keyword>
<comment type="catalytic activity">
    <reaction evidence="1">
        <text>L-lysine = D-beta-lysine</text>
        <dbReference type="Rhea" id="RHEA:44148"/>
        <dbReference type="ChEBI" id="CHEBI:32551"/>
        <dbReference type="ChEBI" id="CHEBI:84138"/>
    </reaction>
</comment>
<dbReference type="CDD" id="cd01335">
    <property type="entry name" value="Radical_SAM"/>
    <property type="match status" value="1"/>
</dbReference>
<sequence length="346" mass="38427">MIPLSTASLKTESWQQQLADGYASIGELLNDLDLSAHFNPAMEEAAKSFPFRVSRYFAALMRKGDPNDPLLLQVLPIAAELQHAPGFVKDPLQDEAAHEGNGILHKYQGRVLLIATGACAINCRYCFRRHFPYAGRQAVKNEWQPALEQLRQDTSIREVILSGGDPLVLGNDRLKTLVEALEEIPHIRRLRIHSRLPVVLPARLDAGFSQILKSTSLASSLVIHSNHPRELTPVLAHALVPLREAGITLLNQSVLLKRVNDEVRTQVSLSESLYEMGILPYYLHQLDPVQGAAHFAVDDQSALRLHQGMERQLPGYLLPRLVREIAGAPSKQTLLGSQNRKKLISG</sequence>
<evidence type="ECO:0000256" key="13">
    <source>
        <dbReference type="ARBA" id="ARBA00030756"/>
    </source>
</evidence>
<feature type="binding site" evidence="14">
    <location>
        <position position="119"/>
    </location>
    <ligand>
        <name>[4Fe-4S] cluster</name>
        <dbReference type="ChEBI" id="CHEBI:49883"/>
        <note>4Fe-4S-S-AdoMet</note>
    </ligand>
</feature>
<evidence type="ECO:0000256" key="6">
    <source>
        <dbReference type="ARBA" id="ARBA00022485"/>
    </source>
</evidence>
<keyword evidence="11 14" id="KW-0411">Iron-sulfur</keyword>
<evidence type="ECO:0000256" key="3">
    <source>
        <dbReference type="ARBA" id="ARBA00001966"/>
    </source>
</evidence>
<evidence type="ECO:0000256" key="2">
    <source>
        <dbReference type="ARBA" id="ARBA00001933"/>
    </source>
</evidence>
<dbReference type="Proteomes" id="UP000886339">
    <property type="component" value="Unassembled WGS sequence"/>
</dbReference>
<dbReference type="NCBIfam" id="TIGR00238">
    <property type="entry name" value="KamA family radical SAM protein"/>
    <property type="match status" value="1"/>
</dbReference>
<evidence type="ECO:0000256" key="12">
    <source>
        <dbReference type="ARBA" id="ARBA00023235"/>
    </source>
</evidence>
<dbReference type="SFLD" id="SFLDG01070">
    <property type="entry name" value="PLP-dependent"/>
    <property type="match status" value="1"/>
</dbReference>
<dbReference type="SFLD" id="SFLDS00029">
    <property type="entry name" value="Radical_SAM"/>
    <property type="match status" value="1"/>
</dbReference>
<dbReference type="EMBL" id="DRLF01000048">
    <property type="protein sequence ID" value="HEC05454.1"/>
    <property type="molecule type" value="Genomic_DNA"/>
</dbReference>
<dbReference type="SUPFAM" id="SSF102114">
    <property type="entry name" value="Radical SAM enzymes"/>
    <property type="match status" value="1"/>
</dbReference>
<evidence type="ECO:0000313" key="17">
    <source>
        <dbReference type="EMBL" id="HEC05454.1"/>
    </source>
</evidence>
<protein>
    <recommendedName>
        <fullName evidence="5">L-lysine 2,3-aminomutase</fullName>
    </recommendedName>
    <alternativeName>
        <fullName evidence="13">EF-P post-translational modification enzyme B</fullName>
    </alternativeName>
</protein>
<keyword evidence="10" id="KW-0408">Iron</keyword>
<keyword evidence="12" id="KW-0413">Isomerase</keyword>
<dbReference type="Gene3D" id="3.20.20.70">
    <property type="entry name" value="Aldolase class I"/>
    <property type="match status" value="1"/>
</dbReference>
<dbReference type="Pfam" id="PF04055">
    <property type="entry name" value="Radical_SAM"/>
    <property type="match status" value="1"/>
</dbReference>
<dbReference type="PANTHER" id="PTHR30538:SF1">
    <property type="entry name" value="L-LYSINE 2,3-AMINOMUTASE"/>
    <property type="match status" value="1"/>
</dbReference>
<feature type="domain" description="Radical SAM core" evidence="16">
    <location>
        <begin position="105"/>
        <end position="329"/>
    </location>
</feature>
<keyword evidence="8 14" id="KW-0479">Metal-binding</keyword>
<evidence type="ECO:0000256" key="15">
    <source>
        <dbReference type="PIRSR" id="PIRSR603739-50"/>
    </source>
</evidence>
<dbReference type="InterPro" id="IPR007197">
    <property type="entry name" value="rSAM"/>
</dbReference>
<dbReference type="AlphaFoldDB" id="A0A831RT97"/>
<dbReference type="InterPro" id="IPR003739">
    <property type="entry name" value="Lys_aminomutase/Glu_NH3_mut"/>
</dbReference>
<evidence type="ECO:0000256" key="4">
    <source>
        <dbReference type="ARBA" id="ARBA00008703"/>
    </source>
</evidence>
<proteinExistence type="inferred from homology"/>
<evidence type="ECO:0000256" key="11">
    <source>
        <dbReference type="ARBA" id="ARBA00023014"/>
    </source>
</evidence>
<comment type="cofactor">
    <cofactor evidence="2 15">
        <name>pyridoxal 5'-phosphate</name>
        <dbReference type="ChEBI" id="CHEBI:597326"/>
    </cofactor>
</comment>
<evidence type="ECO:0000256" key="8">
    <source>
        <dbReference type="ARBA" id="ARBA00022723"/>
    </source>
</evidence>
<dbReference type="GO" id="GO:0046872">
    <property type="term" value="F:metal ion binding"/>
    <property type="evidence" value="ECO:0007669"/>
    <property type="project" value="UniProtKB-KW"/>
</dbReference>
<reference evidence="17" key="1">
    <citation type="journal article" date="2020" name="mSystems">
        <title>Genome- and Community-Level Interaction Insights into Carbon Utilization and Element Cycling Functions of Hydrothermarchaeota in Hydrothermal Sediment.</title>
        <authorList>
            <person name="Zhou Z."/>
            <person name="Liu Y."/>
            <person name="Xu W."/>
            <person name="Pan J."/>
            <person name="Luo Z.H."/>
            <person name="Li M."/>
        </authorList>
    </citation>
    <scope>NUCLEOTIDE SEQUENCE [LARGE SCALE GENOMIC DNA]</scope>
    <source>
        <strain evidence="17">HyVt-458</strain>
    </source>
</reference>
<dbReference type="NCBIfam" id="TIGR03821">
    <property type="entry name" value="EFP_modif_epmB"/>
    <property type="match status" value="1"/>
</dbReference>
<gene>
    <name evidence="17" type="primary">epmB</name>
    <name evidence="17" type="ORF">ENJ12_01255</name>
</gene>
<comment type="cofactor">
    <cofactor evidence="3">
        <name>[4Fe-4S] cluster</name>
        <dbReference type="ChEBI" id="CHEBI:49883"/>
    </cofactor>
</comment>